<dbReference type="EMBL" id="CM056742">
    <property type="protein sequence ID" value="KAJ8681404.1"/>
    <property type="molecule type" value="Genomic_DNA"/>
</dbReference>
<name>A0ACC2PDM0_9HYME</name>
<keyword evidence="2" id="KW-1185">Reference proteome</keyword>
<reference evidence="1" key="1">
    <citation type="submission" date="2023-04" db="EMBL/GenBank/DDBJ databases">
        <title>A chromosome-level genome assembly of the parasitoid wasp Eretmocerus hayati.</title>
        <authorList>
            <person name="Zhong Y."/>
            <person name="Liu S."/>
            <person name="Liu Y."/>
        </authorList>
    </citation>
    <scope>NUCLEOTIDE SEQUENCE</scope>
    <source>
        <strain evidence="1">ZJU_SS_LIU_2023</strain>
    </source>
</reference>
<protein>
    <submittedName>
        <fullName evidence="1">Uncharacterized protein</fullName>
    </submittedName>
</protein>
<comment type="caution">
    <text evidence="1">The sequence shown here is derived from an EMBL/GenBank/DDBJ whole genome shotgun (WGS) entry which is preliminary data.</text>
</comment>
<gene>
    <name evidence="1" type="ORF">QAD02_017191</name>
</gene>
<organism evidence="1 2">
    <name type="scientific">Eretmocerus hayati</name>
    <dbReference type="NCBI Taxonomy" id="131215"/>
    <lineage>
        <taxon>Eukaryota</taxon>
        <taxon>Metazoa</taxon>
        <taxon>Ecdysozoa</taxon>
        <taxon>Arthropoda</taxon>
        <taxon>Hexapoda</taxon>
        <taxon>Insecta</taxon>
        <taxon>Pterygota</taxon>
        <taxon>Neoptera</taxon>
        <taxon>Endopterygota</taxon>
        <taxon>Hymenoptera</taxon>
        <taxon>Apocrita</taxon>
        <taxon>Proctotrupomorpha</taxon>
        <taxon>Chalcidoidea</taxon>
        <taxon>Aphelinidae</taxon>
        <taxon>Aphelininae</taxon>
        <taxon>Eretmocerus</taxon>
    </lineage>
</organism>
<evidence type="ECO:0000313" key="1">
    <source>
        <dbReference type="EMBL" id="KAJ8681404.1"/>
    </source>
</evidence>
<evidence type="ECO:0000313" key="2">
    <source>
        <dbReference type="Proteomes" id="UP001239111"/>
    </source>
</evidence>
<accession>A0ACC2PDM0</accession>
<sequence length="397" mass="43410">MEKQRSDKGLATDCTSIRSIPRSPKKDEQASDDSTNKISGKPSLAATATAVVAPRTKTDQKSAIYPTGPLGNPTKEIMQSPVSSLPSSKSTQVTPPKDDRLTKNPEKVPVIEQLPYEPVRTAVPRTRPPRPGPANVNARPIVLATHLVPSLPMGLFELLAEAVEAATGQPCVLLHESRSDRPVASHIVDLAILPVGMEWEGGNLLPLSFVFEHRLNKNFSPGVYADVVVATDRAPHVEDIMDLRGHRCALPDRRKALGATTLLFNHLRSKGEGPAFFGNTLDANSQISALQMVAGKQVEVCILESPVIKYHRKSLPGVYSLYILSSLGPLPPYPIMTNKNMPADTANKIKEYLLNVRLDSEWLEKFAPYSVLGFATYNKSLYDIQEMKAVVTSAPYY</sequence>
<dbReference type="Proteomes" id="UP001239111">
    <property type="component" value="Chromosome 2"/>
</dbReference>
<proteinExistence type="predicted"/>